<feature type="compositionally biased region" description="Basic and acidic residues" evidence="1">
    <location>
        <begin position="181"/>
        <end position="191"/>
    </location>
</feature>
<proteinExistence type="predicted"/>
<evidence type="ECO:0000259" key="2">
    <source>
        <dbReference type="Pfam" id="PF18821"/>
    </source>
</evidence>
<dbReference type="RefSeq" id="WP_157914326.1">
    <property type="nucleotide sequence ID" value="NZ_AP014813.1"/>
</dbReference>
<dbReference type="Proteomes" id="UP000218288">
    <property type="component" value="Plasmid pMPPM04"/>
</dbReference>
<name>A0A160PNQ6_9HYPH</name>
<gene>
    <name evidence="3" type="ORF">MPPM_5576</name>
</gene>
<accession>A0A160PNQ6</accession>
<feature type="compositionally biased region" description="Low complexity" evidence="1">
    <location>
        <begin position="30"/>
        <end position="44"/>
    </location>
</feature>
<organism evidence="3 4">
    <name type="scientific">Methylorubrum populi</name>
    <dbReference type="NCBI Taxonomy" id="223967"/>
    <lineage>
        <taxon>Bacteria</taxon>
        <taxon>Pseudomonadati</taxon>
        <taxon>Pseudomonadota</taxon>
        <taxon>Alphaproteobacteria</taxon>
        <taxon>Hyphomicrobiales</taxon>
        <taxon>Methylobacteriaceae</taxon>
        <taxon>Methylorubrum</taxon>
    </lineage>
</organism>
<feature type="compositionally biased region" description="Basic and acidic residues" evidence="1">
    <location>
        <begin position="140"/>
        <end position="173"/>
    </location>
</feature>
<dbReference type="Pfam" id="PF18821">
    <property type="entry name" value="LPD7"/>
    <property type="match status" value="1"/>
</dbReference>
<dbReference type="AlphaFoldDB" id="A0A160PNQ6"/>
<geneLocation type="plasmid" evidence="4">
    <name>pmppm04 dna</name>
</geneLocation>
<feature type="region of interest" description="Disordered" evidence="1">
    <location>
        <begin position="258"/>
        <end position="302"/>
    </location>
</feature>
<feature type="region of interest" description="Disordered" evidence="1">
    <location>
        <begin position="133"/>
        <end position="210"/>
    </location>
</feature>
<dbReference type="OrthoDB" id="8297408at2"/>
<feature type="region of interest" description="Disordered" evidence="1">
    <location>
        <begin position="1"/>
        <end position="46"/>
    </location>
</feature>
<protein>
    <recommendedName>
        <fullName evidence="2">Large polyvalent protein-associated domain-containing protein</fullName>
    </recommendedName>
</protein>
<evidence type="ECO:0000313" key="3">
    <source>
        <dbReference type="EMBL" id="BAU94181.1"/>
    </source>
</evidence>
<evidence type="ECO:0000313" key="4">
    <source>
        <dbReference type="Proteomes" id="UP000218288"/>
    </source>
</evidence>
<feature type="compositionally biased region" description="Basic and acidic residues" evidence="1">
    <location>
        <begin position="201"/>
        <end position="210"/>
    </location>
</feature>
<evidence type="ECO:0000256" key="1">
    <source>
        <dbReference type="SAM" id="MobiDB-lite"/>
    </source>
</evidence>
<keyword evidence="3" id="KW-0614">Plasmid</keyword>
<reference evidence="3 4" key="1">
    <citation type="journal article" date="2016" name="Genome Announc.">
        <title>Complete Genome Sequence of Methylobacterium populi P-1M, Isolated from Pink-Pigmented Household Biofilm.</title>
        <authorList>
            <person name="Morohoshi T."/>
            <person name="Ikeda T."/>
        </authorList>
    </citation>
    <scope>NUCLEOTIDE SEQUENCE [LARGE SCALE GENOMIC DNA]</scope>
    <source>
        <strain evidence="3 4">P-1M</strain>
        <plasmid evidence="4">Plasmid pmppm04 dna</plasmid>
    </source>
</reference>
<feature type="domain" description="Large polyvalent protein-associated" evidence="2">
    <location>
        <begin position="57"/>
        <end position="148"/>
    </location>
</feature>
<dbReference type="EMBL" id="AP014813">
    <property type="protein sequence ID" value="BAU94181.1"/>
    <property type="molecule type" value="Genomic_DNA"/>
</dbReference>
<sequence>MALADSARNALRPTNSIEAVPPPPDRDLQGARPSGSAPGKAAAPYTTEPEAIAKAYYVEDRGRERRYFDDYQRKALAMRATDTSISSKREDLNTVRAMLEIAEARGWHSLEIRGSAEFKREAWIEATVRGLEGRGYTPSDLDRQEADRRAGERRQANEVRAVAREEAREDRAAGKPAPAAQHEREAREKQPGEPAQPTIADNRRTIREAQKELSADGRVMLAALSEKIDRQMNRLNTEAKTEIKAFVGTELVKKERAEGPTVLSAEMKRAATTPEPTRAPAPVPTPAGRRIEPEAPRRTLGR</sequence>
<feature type="compositionally biased region" description="Basic and acidic residues" evidence="1">
    <location>
        <begin position="289"/>
        <end position="302"/>
    </location>
</feature>
<dbReference type="InterPro" id="IPR040677">
    <property type="entry name" value="LPD7"/>
</dbReference>